<reference evidence="2" key="1">
    <citation type="submission" date="2021-01" db="EMBL/GenBank/DDBJ databases">
        <title>Lacisediminihabitans sp. nov. strain G11-30, isolated from Antarctic Soil.</title>
        <authorList>
            <person name="Li J."/>
        </authorList>
    </citation>
    <scope>NUCLEOTIDE SEQUENCE</scope>
    <source>
        <strain evidence="2">G11-30</strain>
    </source>
</reference>
<protein>
    <submittedName>
        <fullName evidence="2">Uncharacterized protein</fullName>
    </submittedName>
</protein>
<organism evidence="2 4">
    <name type="scientific">Lacisediminihabitans changchengi</name>
    <dbReference type="NCBI Taxonomy" id="2787634"/>
    <lineage>
        <taxon>Bacteria</taxon>
        <taxon>Bacillati</taxon>
        <taxon>Actinomycetota</taxon>
        <taxon>Actinomycetes</taxon>
        <taxon>Micrococcales</taxon>
        <taxon>Microbacteriaceae</taxon>
        <taxon>Lacisediminihabitans</taxon>
    </lineage>
</organism>
<evidence type="ECO:0000313" key="4">
    <source>
        <dbReference type="Proteomes" id="UP000636458"/>
    </source>
</evidence>
<proteinExistence type="predicted"/>
<evidence type="ECO:0000313" key="2">
    <source>
        <dbReference type="EMBL" id="MBK4347003.1"/>
    </source>
</evidence>
<feature type="transmembrane region" description="Helical" evidence="1">
    <location>
        <begin position="9"/>
        <end position="28"/>
    </location>
</feature>
<keyword evidence="1" id="KW-1133">Transmembrane helix</keyword>
<keyword evidence="1" id="KW-0812">Transmembrane</keyword>
<feature type="transmembrane region" description="Helical" evidence="1">
    <location>
        <begin position="94"/>
        <end position="118"/>
    </location>
</feature>
<comment type="caution">
    <text evidence="2">The sequence shown here is derived from an EMBL/GenBank/DDBJ whole genome shotgun (WGS) entry which is preliminary data.</text>
</comment>
<accession>A0A934SQ58</accession>
<evidence type="ECO:0000313" key="3">
    <source>
        <dbReference type="EMBL" id="MBK4347874.1"/>
    </source>
</evidence>
<feature type="transmembrane region" description="Helical" evidence="1">
    <location>
        <begin position="225"/>
        <end position="246"/>
    </location>
</feature>
<keyword evidence="1" id="KW-0472">Membrane</keyword>
<feature type="transmembrane region" description="Helical" evidence="1">
    <location>
        <begin position="196"/>
        <end position="218"/>
    </location>
</feature>
<dbReference type="EMBL" id="JAEPES010000001">
    <property type="protein sequence ID" value="MBK4347003.1"/>
    <property type="molecule type" value="Genomic_DNA"/>
</dbReference>
<sequence>MISLHLRRSLFVIGAPVLAILGSLVAIYGSFPRLGYWPDAAGALFASASILSPFVAGASAWDGLRERRHRGAPLLMTAARHWSDVFRPQMIADLLWAVAIFVVVLVAESIRTVLAGGAGAPTPVLWLVALAVVAGFSALGSVLAAVIRHWVAVPIAATLGVVAYALSAVRVDQFFLPGLNPLDGYVSIDYNLPNTAMFLGQALVAIAAPALLVTGITLASRANRLFATCGAALSVAVLALGLGIVAGQEARYSVQEPMSQAGEITITGGKPLLTVKILPQYKTISQDLLRRWSRLAAITSKSPLAFDHLEQVPDNHGDAVPRFGRLYLNPSSTDPAEDSIQSALTDIDICSTKSDATQQGISNDIAVNFWLQDVRSQQGTTIGIAQTRDNINYLFNLSPAEGREWFAKHAREYTSCTLSNTDFQ</sequence>
<dbReference type="AlphaFoldDB" id="A0A934SQ58"/>
<feature type="transmembrane region" description="Helical" evidence="1">
    <location>
        <begin position="124"/>
        <end position="146"/>
    </location>
</feature>
<dbReference type="EMBL" id="JAEPES010000003">
    <property type="protein sequence ID" value="MBK4347874.1"/>
    <property type="molecule type" value="Genomic_DNA"/>
</dbReference>
<name>A0A934SQ58_9MICO</name>
<evidence type="ECO:0000256" key="1">
    <source>
        <dbReference type="SAM" id="Phobius"/>
    </source>
</evidence>
<gene>
    <name evidence="2" type="ORF">IV501_05095</name>
    <name evidence="3" type="ORF">IV501_09530</name>
</gene>
<dbReference type="Proteomes" id="UP000636458">
    <property type="component" value="Unassembled WGS sequence"/>
</dbReference>
<dbReference type="RefSeq" id="WP_200555274.1">
    <property type="nucleotide sequence ID" value="NZ_JAEPES010000001.1"/>
</dbReference>
<feature type="transmembrane region" description="Helical" evidence="1">
    <location>
        <begin position="40"/>
        <end position="61"/>
    </location>
</feature>
<feature type="transmembrane region" description="Helical" evidence="1">
    <location>
        <begin position="153"/>
        <end position="176"/>
    </location>
</feature>
<keyword evidence="4" id="KW-1185">Reference proteome</keyword>